<name>A0A7J6QA78_PEROL</name>
<dbReference type="SMART" id="SM00320">
    <property type="entry name" value="WD40"/>
    <property type="match status" value="1"/>
</dbReference>
<dbReference type="InterPro" id="IPR015943">
    <property type="entry name" value="WD40/YVTN_repeat-like_dom_sf"/>
</dbReference>
<dbReference type="AlphaFoldDB" id="A0A7J6QA78"/>
<dbReference type="Proteomes" id="UP000574390">
    <property type="component" value="Unassembled WGS sequence"/>
</dbReference>
<proteinExistence type="predicted"/>
<comment type="caution">
    <text evidence="1">The sequence shown here is derived from an EMBL/GenBank/DDBJ whole genome shotgun (WGS) entry which is preliminary data.</text>
</comment>
<dbReference type="Gene3D" id="2.130.10.10">
    <property type="entry name" value="YVTN repeat-like/Quinoprotein amine dehydrogenase"/>
    <property type="match status" value="1"/>
</dbReference>
<organism evidence="1 2">
    <name type="scientific">Perkinsus olseni</name>
    <name type="common">Perkinsus atlanticus</name>
    <dbReference type="NCBI Taxonomy" id="32597"/>
    <lineage>
        <taxon>Eukaryota</taxon>
        <taxon>Sar</taxon>
        <taxon>Alveolata</taxon>
        <taxon>Perkinsozoa</taxon>
        <taxon>Perkinsea</taxon>
        <taxon>Perkinsida</taxon>
        <taxon>Perkinsidae</taxon>
        <taxon>Perkinsus</taxon>
    </lineage>
</organism>
<evidence type="ECO:0000313" key="2">
    <source>
        <dbReference type="Proteomes" id="UP000574390"/>
    </source>
</evidence>
<dbReference type="EMBL" id="JABANM010031050">
    <property type="protein sequence ID" value="KAF4705243.1"/>
    <property type="molecule type" value="Genomic_DNA"/>
</dbReference>
<protein>
    <recommendedName>
        <fullName evidence="3">WD repeat domain 34</fullName>
    </recommendedName>
</protein>
<gene>
    <name evidence="1" type="ORF">FOZ62_009934</name>
</gene>
<sequence>SQPPCSLVYPPPGKSATCQGHTPSTAVTAVAFSPFISRVYATGGADGKVMIFNGVVGTAVLTLWPSIEASTEDSLAVTALSWSRSRPAVLGVALMASRSGTGGVIFYDLSRPGPRVPVVSIAMESGCVALSSNPTQRQLWAAVNGKGEAQMLRVGFGLSDRLTGEESALKRLLEAPLSSRLR</sequence>
<dbReference type="InterPro" id="IPR001680">
    <property type="entry name" value="WD40_rpt"/>
</dbReference>
<dbReference type="InterPro" id="IPR036322">
    <property type="entry name" value="WD40_repeat_dom_sf"/>
</dbReference>
<reference evidence="1 2" key="1">
    <citation type="submission" date="2020-04" db="EMBL/GenBank/DDBJ databases">
        <title>Perkinsus olseni comparative genomics.</title>
        <authorList>
            <person name="Bogema D.R."/>
        </authorList>
    </citation>
    <scope>NUCLEOTIDE SEQUENCE [LARGE SCALE GENOMIC DNA]</scope>
    <source>
        <strain evidence="1">ATCC PRA-205</strain>
    </source>
</reference>
<dbReference type="SUPFAM" id="SSF50978">
    <property type="entry name" value="WD40 repeat-like"/>
    <property type="match status" value="1"/>
</dbReference>
<evidence type="ECO:0000313" key="1">
    <source>
        <dbReference type="EMBL" id="KAF4705243.1"/>
    </source>
</evidence>
<evidence type="ECO:0008006" key="3">
    <source>
        <dbReference type="Google" id="ProtNLM"/>
    </source>
</evidence>
<feature type="non-terminal residue" evidence="1">
    <location>
        <position position="182"/>
    </location>
</feature>
<accession>A0A7J6QA78</accession>